<dbReference type="PANTHER" id="PTHR42685:SF22">
    <property type="entry name" value="CONDITIONED MEDIUM FACTOR RECEPTOR 1"/>
    <property type="match status" value="1"/>
</dbReference>
<keyword evidence="3" id="KW-1185">Reference proteome</keyword>
<accession>A0A1M6GX98</accession>
<dbReference type="NCBIfam" id="TIGR02032">
    <property type="entry name" value="GG-red-SF"/>
    <property type="match status" value="1"/>
</dbReference>
<dbReference type="PANTHER" id="PTHR42685">
    <property type="entry name" value="GERANYLGERANYL DIPHOSPHATE REDUCTASE"/>
    <property type="match status" value="1"/>
</dbReference>
<sequence length="393" mass="42948">MRMDQTNSPEFDIIVIGAGPAGSAAASRAARHGATVALVDKASFPRTKLCGGLFTERSHQTYCKVFDRQFDFSHAVTRREIEFWHDNKCLSSLPDVPPMHLTMRIDLDKRLFTHAIEDGAHDFSGKSIASLDGTDVTFRDGCTIRGRVLIGADGVNSITARALFGAPFDKSTIGFGLEVEVAPDEQIPTEQPLRVDFGAANWGYGWSFPKQGSTTVGVGGLLNSNPDMKGQFSTYLKAQGLDHDPRRFKGHYLPFGDFRVVPGRGAVLLAGDAAGLVDPITGEGIALAMESGHLAARAALDAINASAPETALDRYQVALKDMHRSLRIARGIRRIVFAPGWQQTFVGAFRRSGTLRTQYLQLLAGQVEYPELARNMLRRLPRLVVNRLGGHRF</sequence>
<dbReference type="GO" id="GO:0071949">
    <property type="term" value="F:FAD binding"/>
    <property type="evidence" value="ECO:0007669"/>
    <property type="project" value="InterPro"/>
</dbReference>
<evidence type="ECO:0000313" key="3">
    <source>
        <dbReference type="Proteomes" id="UP000183982"/>
    </source>
</evidence>
<dbReference type="Gene3D" id="3.50.50.60">
    <property type="entry name" value="FAD/NAD(P)-binding domain"/>
    <property type="match status" value="1"/>
</dbReference>
<dbReference type="InterPro" id="IPR036188">
    <property type="entry name" value="FAD/NAD-bd_sf"/>
</dbReference>
<dbReference type="EMBL" id="FQZQ01000005">
    <property type="protein sequence ID" value="SHJ14571.1"/>
    <property type="molecule type" value="Genomic_DNA"/>
</dbReference>
<dbReference type="AlphaFoldDB" id="A0A1M6GX98"/>
<protein>
    <submittedName>
        <fullName evidence="2">Geranylgeranyl reductase family</fullName>
    </submittedName>
</protein>
<name>A0A1M6GX98_9RHOB</name>
<organism evidence="2 3">
    <name type="scientific">Shimia gijangensis</name>
    <dbReference type="NCBI Taxonomy" id="1470563"/>
    <lineage>
        <taxon>Bacteria</taxon>
        <taxon>Pseudomonadati</taxon>
        <taxon>Pseudomonadota</taxon>
        <taxon>Alphaproteobacteria</taxon>
        <taxon>Rhodobacterales</taxon>
        <taxon>Roseobacteraceae</taxon>
    </lineage>
</organism>
<gene>
    <name evidence="2" type="ORF">SAMN05444000_105154</name>
</gene>
<dbReference type="InterPro" id="IPR002938">
    <property type="entry name" value="FAD-bd"/>
</dbReference>
<evidence type="ECO:0000313" key="2">
    <source>
        <dbReference type="EMBL" id="SHJ14571.1"/>
    </source>
</evidence>
<reference evidence="3" key="1">
    <citation type="submission" date="2016-11" db="EMBL/GenBank/DDBJ databases">
        <authorList>
            <person name="Varghese N."/>
            <person name="Submissions S."/>
        </authorList>
    </citation>
    <scope>NUCLEOTIDE SEQUENCE [LARGE SCALE GENOMIC DNA]</scope>
    <source>
        <strain evidence="3">DSM 100564</strain>
    </source>
</reference>
<dbReference type="STRING" id="1470563.SAMN05444000_105154"/>
<dbReference type="SUPFAM" id="SSF51905">
    <property type="entry name" value="FAD/NAD(P)-binding domain"/>
    <property type="match status" value="1"/>
</dbReference>
<dbReference type="GO" id="GO:0016628">
    <property type="term" value="F:oxidoreductase activity, acting on the CH-CH group of donors, NAD or NADP as acceptor"/>
    <property type="evidence" value="ECO:0007669"/>
    <property type="project" value="InterPro"/>
</dbReference>
<dbReference type="InterPro" id="IPR050407">
    <property type="entry name" value="Geranylgeranyl_reductase"/>
</dbReference>
<dbReference type="Pfam" id="PF12831">
    <property type="entry name" value="FAD_oxidored"/>
    <property type="match status" value="1"/>
</dbReference>
<evidence type="ECO:0000259" key="1">
    <source>
        <dbReference type="Pfam" id="PF01494"/>
    </source>
</evidence>
<dbReference type="PRINTS" id="PR00420">
    <property type="entry name" value="RNGMNOXGNASE"/>
</dbReference>
<dbReference type="RefSeq" id="WP_245815142.1">
    <property type="nucleotide sequence ID" value="NZ_FQZQ01000005.1"/>
</dbReference>
<dbReference type="Pfam" id="PF01494">
    <property type="entry name" value="FAD_binding_3"/>
    <property type="match status" value="1"/>
</dbReference>
<proteinExistence type="predicted"/>
<feature type="domain" description="FAD-binding" evidence="1">
    <location>
        <begin position="264"/>
        <end position="316"/>
    </location>
</feature>
<dbReference type="InterPro" id="IPR011777">
    <property type="entry name" value="Geranylgeranyl_Rdtase_fam"/>
</dbReference>
<dbReference type="Proteomes" id="UP000183982">
    <property type="component" value="Unassembled WGS sequence"/>
</dbReference>